<comment type="caution">
    <text evidence="1">The sequence shown here is derived from an EMBL/GenBank/DDBJ whole genome shotgun (WGS) entry which is preliminary data.</text>
</comment>
<accession>A0A853L0D6</accession>
<dbReference type="AlphaFoldDB" id="A0A853L0D6"/>
<sequence>MHKVSRFSKELDFLKPAFEQFSENLDQYGNVFDWEELPHYFNERATISFLQAACWQCGLISMEEYVTKKYVGEEENDGRCDLYICQKRGQRTVEIEAKQRLLVPGTRDGTIKGWFLEGDLDACKNQGADLQASLTFVMPRVPVSAEFTEEEYLEVVQNALNIAMESGIHAVHFWCHPKAWKHEEEPRGGGEMARWPGLLSLLRVVNLSEDGEAKVGPNTLNSPIRLA</sequence>
<reference evidence="1 2" key="1">
    <citation type="submission" date="2014-07" db="EMBL/GenBank/DDBJ databases">
        <title>Draft genome sequence of Thalassospira tepidiphila 1-1B.</title>
        <authorList>
            <person name="Lai Q."/>
            <person name="Shao Z."/>
        </authorList>
    </citation>
    <scope>NUCLEOTIDE SEQUENCE [LARGE SCALE GENOMIC DNA]</scope>
    <source>
        <strain evidence="1 2">MCCC 1A03514</strain>
    </source>
</reference>
<organism evidence="1 2">
    <name type="scientific">Thalassospira tepidiphila MCCC 1A03514</name>
    <dbReference type="NCBI Taxonomy" id="1177930"/>
    <lineage>
        <taxon>Bacteria</taxon>
        <taxon>Pseudomonadati</taxon>
        <taxon>Pseudomonadota</taxon>
        <taxon>Alphaproteobacteria</taxon>
        <taxon>Rhodospirillales</taxon>
        <taxon>Thalassospiraceae</taxon>
        <taxon>Thalassospira</taxon>
    </lineage>
</organism>
<dbReference type="RefSeq" id="WP_157097716.1">
    <property type="nucleotide sequence ID" value="NZ_JPVZ01000003.1"/>
</dbReference>
<gene>
    <name evidence="1" type="ORF">TH4_07605</name>
</gene>
<evidence type="ECO:0000313" key="1">
    <source>
        <dbReference type="EMBL" id="OAZ10116.1"/>
    </source>
</evidence>
<dbReference type="Proteomes" id="UP000094009">
    <property type="component" value="Unassembled WGS sequence"/>
</dbReference>
<protein>
    <submittedName>
        <fullName evidence="1">Uncharacterized protein</fullName>
    </submittedName>
</protein>
<proteinExistence type="predicted"/>
<evidence type="ECO:0000313" key="2">
    <source>
        <dbReference type="Proteomes" id="UP000094009"/>
    </source>
</evidence>
<dbReference type="EMBL" id="JPVZ01000003">
    <property type="protein sequence ID" value="OAZ10116.1"/>
    <property type="molecule type" value="Genomic_DNA"/>
</dbReference>
<name>A0A853L0D6_9PROT</name>